<name>A0ABM8XVY2_9BURK</name>
<dbReference type="Proteomes" id="UP000701702">
    <property type="component" value="Unassembled WGS sequence"/>
</dbReference>
<dbReference type="EMBL" id="CAJZAF010000038">
    <property type="protein sequence ID" value="CAG9184538.1"/>
    <property type="molecule type" value="Genomic_DNA"/>
</dbReference>
<evidence type="ECO:0000313" key="1">
    <source>
        <dbReference type="EMBL" id="CAG9184538.1"/>
    </source>
</evidence>
<organism evidence="1 2">
    <name type="scientific">Cupriavidus pinatubonensis</name>
    <dbReference type="NCBI Taxonomy" id="248026"/>
    <lineage>
        <taxon>Bacteria</taxon>
        <taxon>Pseudomonadati</taxon>
        <taxon>Pseudomonadota</taxon>
        <taxon>Betaproteobacteria</taxon>
        <taxon>Burkholderiales</taxon>
        <taxon>Burkholderiaceae</taxon>
        <taxon>Cupriavidus</taxon>
    </lineage>
</organism>
<keyword evidence="2" id="KW-1185">Reference proteome</keyword>
<evidence type="ECO:0000313" key="2">
    <source>
        <dbReference type="Proteomes" id="UP000701702"/>
    </source>
</evidence>
<proteinExistence type="predicted"/>
<protein>
    <submittedName>
        <fullName evidence="1">Uncharacterized protein</fullName>
    </submittedName>
</protein>
<comment type="caution">
    <text evidence="1">The sequence shown here is derived from an EMBL/GenBank/DDBJ whole genome shotgun (WGS) entry which is preliminary data.</text>
</comment>
<accession>A0ABM8XVY2</accession>
<gene>
    <name evidence="1" type="ORF">LMG23994_05429</name>
</gene>
<reference evidence="1 2" key="1">
    <citation type="submission" date="2021-08" db="EMBL/GenBank/DDBJ databases">
        <authorList>
            <person name="Peeters C."/>
        </authorList>
    </citation>
    <scope>NUCLEOTIDE SEQUENCE [LARGE SCALE GENOMIC DNA]</scope>
    <source>
        <strain evidence="1 2">LMG 23994</strain>
    </source>
</reference>
<sequence>MDNYPAASSKGFDIYPLVYKFDAPRAWHEPRPDRTYSASVVICREGEQPGADNGRVFHVPEAQWSDLGAAKRAAIEHGAHIIDGLVPGEPLAGL</sequence>
<dbReference type="RefSeq" id="WP_011296787.1">
    <property type="nucleotide sequence ID" value="NZ_CAJZAF010000038.1"/>
</dbReference>